<reference evidence="2 3" key="1">
    <citation type="journal article" date="2018" name="New Phytol.">
        <title>Phylogenomics of Endogonaceae and evolution of mycorrhizas within Mucoromycota.</title>
        <authorList>
            <person name="Chang Y."/>
            <person name="Desiro A."/>
            <person name="Na H."/>
            <person name="Sandor L."/>
            <person name="Lipzen A."/>
            <person name="Clum A."/>
            <person name="Barry K."/>
            <person name="Grigoriev I.V."/>
            <person name="Martin F.M."/>
            <person name="Stajich J.E."/>
            <person name="Smith M.E."/>
            <person name="Bonito G."/>
            <person name="Spatafora J.W."/>
        </authorList>
    </citation>
    <scope>NUCLEOTIDE SEQUENCE [LARGE SCALE GENOMIC DNA]</scope>
    <source>
        <strain evidence="2 3">AD002</strain>
    </source>
</reference>
<accession>A0A433QZY8</accession>
<feature type="region of interest" description="Disordered" evidence="1">
    <location>
        <begin position="75"/>
        <end position="99"/>
    </location>
</feature>
<keyword evidence="3" id="KW-1185">Reference proteome</keyword>
<gene>
    <name evidence="2" type="ORF">BC938DRAFT_471999</name>
</gene>
<protein>
    <submittedName>
        <fullName evidence="2">Uncharacterized protein</fullName>
    </submittedName>
</protein>
<organism evidence="2 3">
    <name type="scientific">Jimgerdemannia flammicorona</name>
    <dbReference type="NCBI Taxonomy" id="994334"/>
    <lineage>
        <taxon>Eukaryota</taxon>
        <taxon>Fungi</taxon>
        <taxon>Fungi incertae sedis</taxon>
        <taxon>Mucoromycota</taxon>
        <taxon>Mucoromycotina</taxon>
        <taxon>Endogonomycetes</taxon>
        <taxon>Endogonales</taxon>
        <taxon>Endogonaceae</taxon>
        <taxon>Jimgerdemannia</taxon>
    </lineage>
</organism>
<dbReference type="EMBL" id="RBNJ01000127">
    <property type="protein sequence ID" value="RUS35334.1"/>
    <property type="molecule type" value="Genomic_DNA"/>
</dbReference>
<comment type="caution">
    <text evidence="2">The sequence shown here is derived from an EMBL/GenBank/DDBJ whole genome shotgun (WGS) entry which is preliminary data.</text>
</comment>
<dbReference type="AlphaFoldDB" id="A0A433QZY8"/>
<proteinExistence type="predicted"/>
<evidence type="ECO:0000313" key="2">
    <source>
        <dbReference type="EMBL" id="RUS35334.1"/>
    </source>
</evidence>
<sequence length="156" mass="17153">MVNIEVFRNLQLPRLHRSTEPGAKKTYRLSVAWLPRLRADPTVPVHLMDKQVRLCQNSHALIYIHVFAEPATNASTPLATSWDRPGPAPDDHEDGRPQSTVYAVEPAGRGKVVSVPTKCQTKGIQATTLVIDKEIDEVNARALTAARTAAGELELN</sequence>
<evidence type="ECO:0000256" key="1">
    <source>
        <dbReference type="SAM" id="MobiDB-lite"/>
    </source>
</evidence>
<dbReference type="Proteomes" id="UP000274822">
    <property type="component" value="Unassembled WGS sequence"/>
</dbReference>
<name>A0A433QZY8_9FUNG</name>
<evidence type="ECO:0000313" key="3">
    <source>
        <dbReference type="Proteomes" id="UP000274822"/>
    </source>
</evidence>